<protein>
    <submittedName>
        <fullName evidence="1">Uncharacterized protein</fullName>
    </submittedName>
</protein>
<gene>
    <name evidence="1" type="ORF">PFLCHA0_c22930</name>
</gene>
<dbReference type="KEGG" id="pprc:PFLCHA0_c22930"/>
<dbReference type="RefSeq" id="WP_015635028.1">
    <property type="nucleotide sequence ID" value="NC_021237.1"/>
</dbReference>
<accession>A0A2C9EK87</accession>
<evidence type="ECO:0000313" key="2">
    <source>
        <dbReference type="Proteomes" id="UP000013940"/>
    </source>
</evidence>
<reference evidence="2" key="1">
    <citation type="journal article" date="2014" name="Genome Announc.">
        <title>Full-genome sequence of the plant growth-promoting bacterium Pseudomonas protegens CHA0.</title>
        <authorList>
            <person name="Jousset A."/>
            <person name="Schuldes J."/>
            <person name="Keel C."/>
            <person name="Maurhofer M."/>
            <person name="Daniel R."/>
            <person name="Scheu S."/>
            <person name="Thuermer A."/>
        </authorList>
    </citation>
    <scope>NUCLEOTIDE SEQUENCE [LARGE SCALE GENOMIC DNA]</scope>
    <source>
        <strain evidence="2">DSM 19095 / LMG 27888 / CFBP 6595 / CHA0</strain>
    </source>
</reference>
<organism evidence="1 2">
    <name type="scientific">Pseudomonas protegens (strain DSM 19095 / LMG 27888 / CFBP 6595 / CHA0)</name>
    <dbReference type="NCBI Taxonomy" id="1124983"/>
    <lineage>
        <taxon>Bacteria</taxon>
        <taxon>Pseudomonadati</taxon>
        <taxon>Pseudomonadota</taxon>
        <taxon>Gammaproteobacteria</taxon>
        <taxon>Pseudomonadales</taxon>
        <taxon>Pseudomonadaceae</taxon>
        <taxon>Pseudomonas</taxon>
    </lineage>
</organism>
<proteinExistence type="predicted"/>
<dbReference type="GeneID" id="57475286"/>
<evidence type="ECO:0000313" key="1">
    <source>
        <dbReference type="EMBL" id="AGL84064.1"/>
    </source>
</evidence>
<dbReference type="EMBL" id="CP003190">
    <property type="protein sequence ID" value="AGL84064.1"/>
    <property type="molecule type" value="Genomic_DNA"/>
</dbReference>
<name>A0A2C9EK87_PSEPH</name>
<sequence>MRITLNTLYVEADHSLWVNFSSAFGEGRGQWLGTLPQMGQVHEVELSLEDDFVWDHNLWAATQDRPSISREQAGLRVTGQLLPREDEAVAALAIGPNIVLLSLQGGHAQPGGFVSLLARQVSLSPVAL</sequence>
<dbReference type="Proteomes" id="UP000013940">
    <property type="component" value="Chromosome"/>
</dbReference>
<dbReference type="AlphaFoldDB" id="A0A2C9EK87"/>
<dbReference type="HOGENOM" id="CLU_1968386_0_0_6"/>